<gene>
    <name evidence="1" type="ORF">OV287_52280</name>
</gene>
<dbReference type="Proteomes" id="UP001207654">
    <property type="component" value="Unassembled WGS sequence"/>
</dbReference>
<protein>
    <submittedName>
        <fullName evidence="1">TIGR02265 family protein</fullName>
    </submittedName>
</protein>
<proteinExistence type="predicted"/>
<name>A0ABT4AMZ3_9BACT</name>
<evidence type="ECO:0000313" key="1">
    <source>
        <dbReference type="EMBL" id="MCY1083045.1"/>
    </source>
</evidence>
<reference evidence="1 2" key="1">
    <citation type="submission" date="2022-11" db="EMBL/GenBank/DDBJ databases">
        <title>Minimal conservation of predation-associated metabolite biosynthetic gene clusters underscores biosynthetic potential of Myxococcota including descriptions for ten novel species: Archangium lansinium sp. nov., Myxococcus landrumus sp. nov., Nannocystis bai.</title>
        <authorList>
            <person name="Ahearne A."/>
            <person name="Stevens C."/>
            <person name="Phillips K."/>
        </authorList>
    </citation>
    <scope>NUCLEOTIDE SEQUENCE [LARGE SCALE GENOMIC DNA]</scope>
    <source>
        <strain evidence="1 2">MIWBW</strain>
    </source>
</reference>
<dbReference type="Pfam" id="PF09536">
    <property type="entry name" value="DUF2378"/>
    <property type="match status" value="1"/>
</dbReference>
<organism evidence="1 2">
    <name type="scientific">Archangium lansingense</name>
    <dbReference type="NCBI Taxonomy" id="2995310"/>
    <lineage>
        <taxon>Bacteria</taxon>
        <taxon>Pseudomonadati</taxon>
        <taxon>Myxococcota</taxon>
        <taxon>Myxococcia</taxon>
        <taxon>Myxococcales</taxon>
        <taxon>Cystobacterineae</taxon>
        <taxon>Archangiaceae</taxon>
        <taxon>Archangium</taxon>
    </lineage>
</organism>
<keyword evidence="2" id="KW-1185">Reference proteome</keyword>
<dbReference type="EMBL" id="JAPNKA010000001">
    <property type="protein sequence ID" value="MCY1083045.1"/>
    <property type="molecule type" value="Genomic_DNA"/>
</dbReference>
<dbReference type="InterPro" id="IPR011751">
    <property type="entry name" value="Mxa_paralog_2265"/>
</dbReference>
<sequence length="205" mass="22653">MCNQAMAPADAPSDWERDLVWRTSQARPEDTARGVFFKGALEAVRELGDASAVRSCQEALGEERFVDAFRYPIHSLLRTLSCAARQLAPGHGGGEAVLRELGRRANANYLASPLGRTVKMMTQGSPRRLMENAANIHRQTMSFGVLRVEWTGPSSGRVLRRGDFWPAAWQEGALEYLLCATGGQRVRVEREWVDGLDGGFAFAWG</sequence>
<dbReference type="RefSeq" id="WP_267541590.1">
    <property type="nucleotide sequence ID" value="NZ_JAPNKA010000001.1"/>
</dbReference>
<comment type="caution">
    <text evidence="1">The sequence shown here is derived from an EMBL/GenBank/DDBJ whole genome shotgun (WGS) entry which is preliminary data.</text>
</comment>
<accession>A0ABT4AMZ3</accession>
<evidence type="ECO:0000313" key="2">
    <source>
        <dbReference type="Proteomes" id="UP001207654"/>
    </source>
</evidence>
<dbReference type="NCBIfam" id="TIGR02265">
    <property type="entry name" value="Mxa_TIGR02265"/>
    <property type="match status" value="1"/>
</dbReference>